<dbReference type="Proteomes" id="UP000790709">
    <property type="component" value="Unassembled WGS sequence"/>
</dbReference>
<evidence type="ECO:0000313" key="2">
    <source>
        <dbReference type="Proteomes" id="UP000790709"/>
    </source>
</evidence>
<accession>A0ACB8BE85</accession>
<organism evidence="1 2">
    <name type="scientific">Leucogyrophana mollusca</name>
    <dbReference type="NCBI Taxonomy" id="85980"/>
    <lineage>
        <taxon>Eukaryota</taxon>
        <taxon>Fungi</taxon>
        <taxon>Dikarya</taxon>
        <taxon>Basidiomycota</taxon>
        <taxon>Agaricomycotina</taxon>
        <taxon>Agaricomycetes</taxon>
        <taxon>Agaricomycetidae</taxon>
        <taxon>Boletales</taxon>
        <taxon>Boletales incertae sedis</taxon>
        <taxon>Leucogyrophana</taxon>
    </lineage>
</organism>
<proteinExistence type="predicted"/>
<name>A0ACB8BE85_9AGAM</name>
<protein>
    <submittedName>
        <fullName evidence="1">Cytochrome P450</fullName>
    </submittedName>
</protein>
<evidence type="ECO:0000313" key="1">
    <source>
        <dbReference type="EMBL" id="KAH7923969.1"/>
    </source>
</evidence>
<dbReference type="EMBL" id="MU266437">
    <property type="protein sequence ID" value="KAH7923969.1"/>
    <property type="molecule type" value="Genomic_DNA"/>
</dbReference>
<keyword evidence="2" id="KW-1185">Reference proteome</keyword>
<sequence length="524" mass="58095">MSSCKNRDLSDNLPLDCPFSPLLTMSWVVDSRIAVFLPVALITISLISRLWKKNGSGQPLPPGPPQLPIVGNALAVDSNEPWNTYAEWGAKYGDLLYVRFFNQDVVVINSEKIAKDLLEKRSSNYSDRPFIATLVPFGLFHQSFRAEGALNFRPMQIRKTHQLLMNLLETPQNHMAHMGAFAASVIMSATYDYDMGPSDESFLRIVEGALSALRYMTPETTVVLNAFPFLLNLPAWFPGASMKRSAISSLKYVNEMIETPLQYVEKSIAAGTAGPSMVLDLMKKKEQEQPDRVAEYDQALRRASWASFTGGTETTGSILLYFVLAMVLHPHVQERARAEIDAAVGKDRLPDFDDQPSLPYIEAIAREIVRWQPIAPLGVAHATTDSDVYEGYYIPKGATIVPNAWAMSRNEALYPNASQFTPERFLDNQGQLLDPESPSFSFGFGRRICPGRHIGEASVWAVIASTLAVFEFSKAKDAQGKDIDFVPTSSVGLTRHPDPFPCRITPRPGIDAENLARLMDSTIA</sequence>
<comment type="caution">
    <text evidence="1">The sequence shown here is derived from an EMBL/GenBank/DDBJ whole genome shotgun (WGS) entry which is preliminary data.</text>
</comment>
<reference evidence="1" key="1">
    <citation type="journal article" date="2021" name="New Phytol.">
        <title>Evolutionary innovations through gain and loss of genes in the ectomycorrhizal Boletales.</title>
        <authorList>
            <person name="Wu G."/>
            <person name="Miyauchi S."/>
            <person name="Morin E."/>
            <person name="Kuo A."/>
            <person name="Drula E."/>
            <person name="Varga T."/>
            <person name="Kohler A."/>
            <person name="Feng B."/>
            <person name="Cao Y."/>
            <person name="Lipzen A."/>
            <person name="Daum C."/>
            <person name="Hundley H."/>
            <person name="Pangilinan J."/>
            <person name="Johnson J."/>
            <person name="Barry K."/>
            <person name="LaButti K."/>
            <person name="Ng V."/>
            <person name="Ahrendt S."/>
            <person name="Min B."/>
            <person name="Choi I.G."/>
            <person name="Park H."/>
            <person name="Plett J.M."/>
            <person name="Magnuson J."/>
            <person name="Spatafora J.W."/>
            <person name="Nagy L.G."/>
            <person name="Henrissat B."/>
            <person name="Grigoriev I.V."/>
            <person name="Yang Z.L."/>
            <person name="Xu J."/>
            <person name="Martin F.M."/>
        </authorList>
    </citation>
    <scope>NUCLEOTIDE SEQUENCE</scope>
    <source>
        <strain evidence="1">KUC20120723A-06</strain>
    </source>
</reference>
<gene>
    <name evidence="1" type="ORF">BV22DRAFT_547328</name>
</gene>